<evidence type="ECO:0000313" key="2">
    <source>
        <dbReference type="Proteomes" id="UP000824633"/>
    </source>
</evidence>
<sequence length="142" mass="16445">MTATYLISDYMNQSVDKLLYILQASDKKYYYNGFLKERLYISNFTHIGNTIKKKMTDAYKNYDYVDNGIERYAGKGYVYSSQKIGKGNLLETSDFKEISDNILSSDDKKYIQEIIEYCQENSIELAFVSAPMPDFFISMGVV</sequence>
<dbReference type="EMBL" id="AP024849">
    <property type="protein sequence ID" value="BCZ49008.1"/>
    <property type="molecule type" value="Genomic_DNA"/>
</dbReference>
<proteinExistence type="predicted"/>
<protein>
    <submittedName>
        <fullName evidence="1">Uncharacterized protein</fullName>
    </submittedName>
</protein>
<keyword evidence="2" id="KW-1185">Reference proteome</keyword>
<organism evidence="1 2">
    <name type="scientific">Clostridium gelidum</name>
    <dbReference type="NCBI Taxonomy" id="704125"/>
    <lineage>
        <taxon>Bacteria</taxon>
        <taxon>Bacillati</taxon>
        <taxon>Bacillota</taxon>
        <taxon>Clostridia</taxon>
        <taxon>Eubacteriales</taxon>
        <taxon>Clostridiaceae</taxon>
        <taxon>Clostridium</taxon>
    </lineage>
</organism>
<accession>A0ABM7TLC7</accession>
<name>A0ABM7TLC7_9CLOT</name>
<evidence type="ECO:0000313" key="1">
    <source>
        <dbReference type="EMBL" id="BCZ49008.1"/>
    </source>
</evidence>
<dbReference type="Proteomes" id="UP000824633">
    <property type="component" value="Chromosome"/>
</dbReference>
<reference evidence="2" key="1">
    <citation type="submission" date="2021-07" db="EMBL/GenBank/DDBJ databases">
        <title>Complete genome sequencing of a Clostridium isolate.</title>
        <authorList>
            <person name="Ueki A."/>
            <person name="Tonouchi A."/>
        </authorList>
    </citation>
    <scope>NUCLEOTIDE SEQUENCE [LARGE SCALE GENOMIC DNA]</scope>
    <source>
        <strain evidence="2">C5S11</strain>
    </source>
</reference>
<gene>
    <name evidence="1" type="ORF">psyc5s11_50750</name>
</gene>